<protein>
    <recommendedName>
        <fullName evidence="3">adenosine deaminase</fullName>
        <ecNumber evidence="3">3.5.4.4</ecNumber>
    </recommendedName>
</protein>
<dbReference type="OrthoDB" id="105475at2"/>
<evidence type="ECO:0000256" key="6">
    <source>
        <dbReference type="ARBA" id="ARBA00022833"/>
    </source>
</evidence>
<reference evidence="10" key="1">
    <citation type="submission" date="2012-06" db="EMBL/GenBank/DDBJ databases">
        <title>The complete genome of Flexibacter litoralis DSM 6794.</title>
        <authorList>
            <person name="Lucas S."/>
            <person name="Copeland A."/>
            <person name="Lapidus A."/>
            <person name="Glavina del Rio T."/>
            <person name="Dalin E."/>
            <person name="Tice H."/>
            <person name="Bruce D."/>
            <person name="Goodwin L."/>
            <person name="Pitluck S."/>
            <person name="Peters L."/>
            <person name="Ovchinnikova G."/>
            <person name="Lu M."/>
            <person name="Kyrpides N."/>
            <person name="Mavromatis K."/>
            <person name="Ivanova N."/>
            <person name="Brettin T."/>
            <person name="Detter J.C."/>
            <person name="Han C."/>
            <person name="Larimer F."/>
            <person name="Land M."/>
            <person name="Hauser L."/>
            <person name="Markowitz V."/>
            <person name="Cheng J.-F."/>
            <person name="Hugenholtz P."/>
            <person name="Woyke T."/>
            <person name="Wu D."/>
            <person name="Spring S."/>
            <person name="Lang E."/>
            <person name="Kopitz M."/>
            <person name="Brambilla E."/>
            <person name="Klenk H.-P."/>
            <person name="Eisen J.A."/>
        </authorList>
    </citation>
    <scope>NUCLEOTIDE SEQUENCE [LARGE SCALE GENOMIC DNA]</scope>
    <source>
        <strain evidence="10">ATCC 23117 / DSM 6794 / NBRC 15988 / NCIMB 1366 / Sio-4</strain>
    </source>
</reference>
<feature type="domain" description="Adenosine deaminase" evidence="8">
    <location>
        <begin position="286"/>
        <end position="469"/>
    </location>
</feature>
<feature type="signal peptide" evidence="7">
    <location>
        <begin position="1"/>
        <end position="19"/>
    </location>
</feature>
<dbReference type="Pfam" id="PF00962">
    <property type="entry name" value="A_deaminase"/>
    <property type="match status" value="1"/>
</dbReference>
<dbReference type="EC" id="3.5.4.4" evidence="3"/>
<keyword evidence="6" id="KW-0862">Zinc</keyword>
<evidence type="ECO:0000259" key="8">
    <source>
        <dbReference type="Pfam" id="PF00962"/>
    </source>
</evidence>
<comment type="similarity">
    <text evidence="2">Belongs to the metallo-dependent hydrolases superfamily. Adenosine and AMP deaminases family.</text>
</comment>
<dbReference type="AlphaFoldDB" id="I4ALG2"/>
<name>I4ALG2_BERLS</name>
<keyword evidence="10" id="KW-1185">Reference proteome</keyword>
<dbReference type="GO" id="GO:0046103">
    <property type="term" value="P:inosine biosynthetic process"/>
    <property type="evidence" value="ECO:0007669"/>
    <property type="project" value="TreeGrafter"/>
</dbReference>
<dbReference type="InterPro" id="IPR032466">
    <property type="entry name" value="Metal_Hydrolase"/>
</dbReference>
<dbReference type="PANTHER" id="PTHR11409">
    <property type="entry name" value="ADENOSINE DEAMINASE"/>
    <property type="match status" value="1"/>
</dbReference>
<evidence type="ECO:0000256" key="1">
    <source>
        <dbReference type="ARBA" id="ARBA00001947"/>
    </source>
</evidence>
<dbReference type="RefSeq" id="WP_014798234.1">
    <property type="nucleotide sequence ID" value="NC_018018.1"/>
</dbReference>
<evidence type="ECO:0000256" key="5">
    <source>
        <dbReference type="ARBA" id="ARBA00022801"/>
    </source>
</evidence>
<evidence type="ECO:0000313" key="10">
    <source>
        <dbReference type="Proteomes" id="UP000006054"/>
    </source>
</evidence>
<evidence type="ECO:0000256" key="7">
    <source>
        <dbReference type="SAM" id="SignalP"/>
    </source>
</evidence>
<keyword evidence="5 9" id="KW-0378">Hydrolase</keyword>
<dbReference type="SUPFAM" id="SSF51556">
    <property type="entry name" value="Metallo-dependent hydrolases"/>
    <property type="match status" value="1"/>
</dbReference>
<dbReference type="KEGG" id="fli:Fleli_2431"/>
<dbReference type="Gene3D" id="3.20.20.140">
    <property type="entry name" value="Metal-dependent hydrolases"/>
    <property type="match status" value="1"/>
</dbReference>
<dbReference type="HOGENOM" id="CLU_573569_0_0_10"/>
<evidence type="ECO:0000313" key="9">
    <source>
        <dbReference type="EMBL" id="AFM04797.1"/>
    </source>
</evidence>
<dbReference type="Proteomes" id="UP000006054">
    <property type="component" value="Chromosome"/>
</dbReference>
<keyword evidence="4" id="KW-0479">Metal-binding</keyword>
<dbReference type="InterPro" id="IPR006330">
    <property type="entry name" value="Ado/ade_deaminase"/>
</dbReference>
<proteinExistence type="inferred from homology"/>
<evidence type="ECO:0000256" key="3">
    <source>
        <dbReference type="ARBA" id="ARBA00012784"/>
    </source>
</evidence>
<organism evidence="9 10">
    <name type="scientific">Bernardetia litoralis (strain ATCC 23117 / DSM 6794 / NBRC 15988 / NCIMB 1366 / Fx l1 / Sio-4)</name>
    <name type="common">Flexibacter litoralis</name>
    <dbReference type="NCBI Taxonomy" id="880071"/>
    <lineage>
        <taxon>Bacteria</taxon>
        <taxon>Pseudomonadati</taxon>
        <taxon>Bacteroidota</taxon>
        <taxon>Cytophagia</taxon>
        <taxon>Cytophagales</taxon>
        <taxon>Bernardetiaceae</taxon>
        <taxon>Bernardetia</taxon>
    </lineage>
</organism>
<accession>I4ALG2</accession>
<comment type="cofactor">
    <cofactor evidence="1">
        <name>Zn(2+)</name>
        <dbReference type="ChEBI" id="CHEBI:29105"/>
    </cofactor>
</comment>
<dbReference type="GO" id="GO:0004000">
    <property type="term" value="F:adenosine deaminase activity"/>
    <property type="evidence" value="ECO:0007669"/>
    <property type="project" value="TreeGrafter"/>
</dbReference>
<dbReference type="GO" id="GO:0043103">
    <property type="term" value="P:hypoxanthine salvage"/>
    <property type="evidence" value="ECO:0007669"/>
    <property type="project" value="TreeGrafter"/>
</dbReference>
<dbReference type="GO" id="GO:0046872">
    <property type="term" value="F:metal ion binding"/>
    <property type="evidence" value="ECO:0007669"/>
    <property type="project" value="UniProtKB-KW"/>
</dbReference>
<keyword evidence="7" id="KW-0732">Signal</keyword>
<dbReference type="GO" id="GO:0005829">
    <property type="term" value="C:cytosol"/>
    <property type="evidence" value="ECO:0007669"/>
    <property type="project" value="TreeGrafter"/>
</dbReference>
<dbReference type="GO" id="GO:0006154">
    <property type="term" value="P:adenosine catabolic process"/>
    <property type="evidence" value="ECO:0007669"/>
    <property type="project" value="TreeGrafter"/>
</dbReference>
<feature type="chain" id="PRO_5003685444" description="adenosine deaminase" evidence="7">
    <location>
        <begin position="20"/>
        <end position="489"/>
    </location>
</feature>
<evidence type="ECO:0000256" key="4">
    <source>
        <dbReference type="ARBA" id="ARBA00022723"/>
    </source>
</evidence>
<dbReference type="EMBL" id="CP003345">
    <property type="protein sequence ID" value="AFM04797.1"/>
    <property type="molecule type" value="Genomic_DNA"/>
</dbReference>
<sequence length="489" mass="57232" precursor="true">MKHLLKIFLLFFIVQFSFAQDTNQETLQRIETYLDSIRNDEPRLRQFFAKLPKGADLHHHYSGSVYAETYLEYIEKNNLWINRNSYAIADRQAPKNERNEWSTVNSLKEDGYWSDIRVKIIESWSKLYFNYVSNPSDEHFFSTFEKFSIPKRETYNEGLKEIKNRAISENVSYIETMFTSTGFYDKFEKDEEFNSQLLALQETKDNLIQTKLAELYTYYTKIDNAVFLSKVKSHNELIQKLHTDNKIDNDKFTMRYQNYFIRLFDPATTFKSFLIAFHSANTSDLIVGVNIVAPENNAVSMRDYWLHMQLFKYFKSVYPNVKTAMHAGELTLGLVKPEDLTYHINDAVFIAGANRIGHGVDIAYEKKSEELLNYMAQHEIAVEINFSSNDFILGINGNKHPILLYKAYNVPIVISTDDAGVLRTDLTQQFLILARDYPSISYQDIKKIVFNSINYSFLNKSEKEKIRKDLEGRFLEFEVGFLGEDKSQM</sequence>
<evidence type="ECO:0000256" key="2">
    <source>
        <dbReference type="ARBA" id="ARBA00006676"/>
    </source>
</evidence>
<gene>
    <name evidence="9" type="ordered locus">Fleli_2431</name>
</gene>
<dbReference type="STRING" id="880071.Fleli_2431"/>
<dbReference type="PATRIC" id="fig|880071.3.peg.2417"/>
<dbReference type="InterPro" id="IPR001365">
    <property type="entry name" value="A_deaminase_dom"/>
</dbReference>
<dbReference type="PANTHER" id="PTHR11409:SF43">
    <property type="entry name" value="ADENOSINE DEAMINASE"/>
    <property type="match status" value="1"/>
</dbReference>
<dbReference type="eggNOG" id="COG1816">
    <property type="taxonomic scope" value="Bacteria"/>
</dbReference>